<evidence type="ECO:0000313" key="2">
    <source>
        <dbReference type="Proteomes" id="UP000531561"/>
    </source>
</evidence>
<dbReference type="RefSeq" id="XP_037192815.1">
    <property type="nucleotide sequence ID" value="XM_037335720.1"/>
</dbReference>
<proteinExistence type="predicted"/>
<keyword evidence="2" id="KW-1185">Reference proteome</keyword>
<name>A0A8H6EIU9_9HELO</name>
<gene>
    <name evidence="1" type="ORF">Bfra_005336</name>
</gene>
<organism evidence="1 2">
    <name type="scientific">Botrytis fragariae</name>
    <dbReference type="NCBI Taxonomy" id="1964551"/>
    <lineage>
        <taxon>Eukaryota</taxon>
        <taxon>Fungi</taxon>
        <taxon>Dikarya</taxon>
        <taxon>Ascomycota</taxon>
        <taxon>Pezizomycotina</taxon>
        <taxon>Leotiomycetes</taxon>
        <taxon>Helotiales</taxon>
        <taxon>Sclerotiniaceae</taxon>
        <taxon>Botrytis</taxon>
    </lineage>
</organism>
<dbReference type="EMBL" id="JABFCT010000008">
    <property type="protein sequence ID" value="KAF5873869.1"/>
    <property type="molecule type" value="Genomic_DNA"/>
</dbReference>
<dbReference type="GeneID" id="59259412"/>
<evidence type="ECO:0000313" key="1">
    <source>
        <dbReference type="EMBL" id="KAF5873869.1"/>
    </source>
</evidence>
<comment type="caution">
    <text evidence="1">The sequence shown here is derived from an EMBL/GenBank/DDBJ whole genome shotgun (WGS) entry which is preliminary data.</text>
</comment>
<accession>A0A8H6EIU9</accession>
<dbReference type="Proteomes" id="UP000531561">
    <property type="component" value="Unassembled WGS sequence"/>
</dbReference>
<reference evidence="1 2" key="1">
    <citation type="journal article" date="2020" name="Phytopathology">
        <title>A high-quality genome resource of Botrytis fragariae, a new and rapidly spreading fungal pathogen causing strawberry gray mold in the U.S.A.</title>
        <authorList>
            <person name="Wu Y."/>
            <person name="Saski C.A."/>
            <person name="Schnabel G."/>
            <person name="Xiao S."/>
            <person name="Hu M."/>
        </authorList>
    </citation>
    <scope>NUCLEOTIDE SEQUENCE [LARGE SCALE GENOMIC DNA]</scope>
    <source>
        <strain evidence="1 2">BVB16</strain>
    </source>
</reference>
<dbReference type="AlphaFoldDB" id="A0A8H6EIU9"/>
<sequence length="170" mass="19466">MVRTNSFKVESRESCSQMYEHFLSAFLVEVSFPGKMSHDLRFCKSWIGSHAEIRSDLEPASQASMGASQSAHSNKGAEALELLTITTGGHEIQFFAPLTPHHLGIFMRNIAFIYPMKFRPDKERERSDRSRNYRLSNQQLSNHGQCMAFLRFSISTKGSKHRAEHERLET</sequence>
<protein>
    <submittedName>
        <fullName evidence="1">Uncharacterized protein</fullName>
    </submittedName>
</protein>